<evidence type="ECO:0000256" key="2">
    <source>
        <dbReference type="SAM" id="SignalP"/>
    </source>
</evidence>
<dbReference type="InterPro" id="IPR002491">
    <property type="entry name" value="ABC_transptr_periplasmic_BD"/>
</dbReference>
<keyword evidence="2" id="KW-0732">Signal</keyword>
<dbReference type="PANTHER" id="PTHR30535:SF34">
    <property type="entry name" value="MOLYBDATE-BINDING PROTEIN MOLA"/>
    <property type="match status" value="1"/>
</dbReference>
<dbReference type="RefSeq" id="WP_018590975.1">
    <property type="nucleotide sequence ID" value="NZ_CP117523.1"/>
</dbReference>
<organism evidence="4 5">
    <name type="scientific">Terrisporobacter glycolicus ATCC 14880 = DSM 1288</name>
    <dbReference type="NCBI Taxonomy" id="1121315"/>
    <lineage>
        <taxon>Bacteria</taxon>
        <taxon>Bacillati</taxon>
        <taxon>Bacillota</taxon>
        <taxon>Clostridia</taxon>
        <taxon>Peptostreptococcales</taxon>
        <taxon>Peptostreptococcaceae</taxon>
        <taxon>Terrisporobacter</taxon>
    </lineage>
</organism>
<feature type="chain" id="PRO_5046528111" description="Fe/B12 periplasmic-binding domain-containing protein" evidence="2">
    <location>
        <begin position="24"/>
        <end position="357"/>
    </location>
</feature>
<proteinExistence type="inferred from homology"/>
<dbReference type="Pfam" id="PF01497">
    <property type="entry name" value="Peripla_BP_2"/>
    <property type="match status" value="1"/>
</dbReference>
<evidence type="ECO:0000313" key="5">
    <source>
        <dbReference type="Proteomes" id="UP001348492"/>
    </source>
</evidence>
<evidence type="ECO:0000259" key="3">
    <source>
        <dbReference type="PROSITE" id="PS50983"/>
    </source>
</evidence>
<dbReference type="Gene3D" id="3.40.50.1980">
    <property type="entry name" value="Nitrogenase molybdenum iron protein domain"/>
    <property type="match status" value="2"/>
</dbReference>
<reference evidence="4 5" key="1">
    <citation type="journal article" date="2023" name="PLoS ONE">
        <title>Genome-based metabolic and phylogenomic analysis of three Terrisporobacter species.</title>
        <authorList>
            <person name="Boer T."/>
            <person name="Bengelsdorf F.R."/>
            <person name="Bomeke M."/>
            <person name="Daniel R."/>
            <person name="Poehlein A."/>
        </authorList>
    </citation>
    <scope>NUCLEOTIDE SEQUENCE [LARGE SCALE GENOMIC DNA]</scope>
    <source>
        <strain evidence="4 5">DSM 1288</strain>
    </source>
</reference>
<evidence type="ECO:0000256" key="1">
    <source>
        <dbReference type="ARBA" id="ARBA00008814"/>
    </source>
</evidence>
<comment type="similarity">
    <text evidence="1">Belongs to the bacterial solute-binding protein 8 family.</text>
</comment>
<dbReference type="Proteomes" id="UP001348492">
    <property type="component" value="Chromosome"/>
</dbReference>
<dbReference type="PANTHER" id="PTHR30535">
    <property type="entry name" value="VITAMIN B12-BINDING PROTEIN"/>
    <property type="match status" value="1"/>
</dbReference>
<gene>
    <name evidence="4" type="ORF">TEGL_20150</name>
</gene>
<dbReference type="PROSITE" id="PS50983">
    <property type="entry name" value="FE_B12_PBP"/>
    <property type="match status" value="1"/>
</dbReference>
<accession>A0ABZ2EVB6</accession>
<sequence>MKRKLLSLLLVLALCITSLVGCSSSNNEKEKDSAKTIKFTDSVGREVEIPKNITKIAPSGNLAQIVLFSVAPDKLVGLSGEWSKDSKDYINEKYTKLPIFGQFYGKGDLNIEALAAANPQLIIDIGEKKDGMEEDLNSIQKQTGIPTIFIEATTSNMSDCYTTLGKILNVENEAKVLSDYCKTTYNTTVETMKKIGDKNKVSLAYCLGDTGTNVIAKGSFHAEIINLLANNVADLKEPSSKGNGNEVSLEQLYIWNPDVIVFAPQSVYSDVKNENEWKKLKAISNDKYYEVPSTPYNWMGFPPSVNRYMGMIWLSETLYPEEFNYDLKEKTKEFYKLFYHADLSDEQYKELNKNAIK</sequence>
<dbReference type="SUPFAM" id="SSF53807">
    <property type="entry name" value="Helical backbone' metal receptor"/>
    <property type="match status" value="1"/>
</dbReference>
<dbReference type="EMBL" id="CP117523">
    <property type="protein sequence ID" value="WWD83602.1"/>
    <property type="molecule type" value="Genomic_DNA"/>
</dbReference>
<dbReference type="InterPro" id="IPR050902">
    <property type="entry name" value="ABC_Transporter_SBP"/>
</dbReference>
<dbReference type="Gene3D" id="1.20.58.2180">
    <property type="match status" value="1"/>
</dbReference>
<protein>
    <recommendedName>
        <fullName evidence="3">Fe/B12 periplasmic-binding domain-containing protein</fullName>
    </recommendedName>
</protein>
<feature type="signal peptide" evidence="2">
    <location>
        <begin position="1"/>
        <end position="23"/>
    </location>
</feature>
<name>A0ABZ2EVB6_9FIRM</name>
<evidence type="ECO:0000313" key="4">
    <source>
        <dbReference type="EMBL" id="WWD83602.1"/>
    </source>
</evidence>
<keyword evidence="5" id="KW-1185">Reference proteome</keyword>
<dbReference type="PROSITE" id="PS51257">
    <property type="entry name" value="PROKAR_LIPOPROTEIN"/>
    <property type="match status" value="1"/>
</dbReference>
<feature type="domain" description="Fe/B12 periplasmic-binding" evidence="3">
    <location>
        <begin position="55"/>
        <end position="322"/>
    </location>
</feature>